<dbReference type="EMBL" id="JAUSQZ010000001">
    <property type="protein sequence ID" value="MDP9830468.1"/>
    <property type="molecule type" value="Genomic_DNA"/>
</dbReference>
<keyword evidence="4" id="KW-1185">Reference proteome</keyword>
<dbReference type="InterPro" id="IPR053832">
    <property type="entry name" value="DUF6924"/>
</dbReference>
<gene>
    <name evidence="3" type="ORF">J2S57_006217</name>
</gene>
<comment type="caution">
    <text evidence="3">The sequence shown here is derived from an EMBL/GenBank/DDBJ whole genome shotgun (WGS) entry which is preliminary data.</text>
</comment>
<dbReference type="RefSeq" id="WP_307249538.1">
    <property type="nucleotide sequence ID" value="NZ_JAUSQZ010000001.1"/>
</dbReference>
<name>A0ABT9PCP1_9ACTN</name>
<accession>A0ABT9PCP1</accession>
<feature type="region of interest" description="Disordered" evidence="1">
    <location>
        <begin position="246"/>
        <end position="270"/>
    </location>
</feature>
<reference evidence="3 4" key="1">
    <citation type="submission" date="2023-07" db="EMBL/GenBank/DDBJ databases">
        <title>Sequencing the genomes of 1000 actinobacteria strains.</title>
        <authorList>
            <person name="Klenk H.-P."/>
        </authorList>
    </citation>
    <scope>NUCLEOTIDE SEQUENCE [LARGE SCALE GENOMIC DNA]</scope>
    <source>
        <strain evidence="3 4">DSM 44388</strain>
    </source>
</reference>
<dbReference type="Proteomes" id="UP001235712">
    <property type="component" value="Unassembled WGS sequence"/>
</dbReference>
<proteinExistence type="predicted"/>
<feature type="compositionally biased region" description="Basic and acidic residues" evidence="1">
    <location>
        <begin position="261"/>
        <end position="270"/>
    </location>
</feature>
<dbReference type="SMART" id="SM00108">
    <property type="entry name" value="B_lectin"/>
    <property type="match status" value="1"/>
</dbReference>
<dbReference type="InterPro" id="IPR036426">
    <property type="entry name" value="Bulb-type_lectin_dom_sf"/>
</dbReference>
<sequence length="416" mass="44757">MEASDYTVVLRPGEFLSHETVSCPSGEFTLVHQPDGRLVIHRQADGYPVWVSGTGDQDSTGEGSTGTGRFELRPDGTPVVLGPDGALLWSGKVSSVPISAVVMHNAGRMMTLDEDGYVRWQTDAPPAAWERWHGLPDGRSLRRGQNLTGHTLTSANGRFALVNTRDGAVFLQRAGGDMLWGDFSRQYPGLALSEEGNLGSRRSGGYFSMDNGIGVPPDLGAFEMYVSDDGRITFADEAGQVIWQGPLPEPPASGTPEAPGAEERREEVVPHRSPVLLDGCDRFDVLVVRTDFGDEVAWQAILGDLREPVNGQAEEDDAPEPFVIEDRAWEGARWEEIVPALPDEGTPEVLFVADREAMAVGHPLLAVNVALLSDAEDAAPDDAPPQTGRVGARQASSMAVNLALANMDFEDFTGRG</sequence>
<evidence type="ECO:0000259" key="2">
    <source>
        <dbReference type="PROSITE" id="PS50927"/>
    </source>
</evidence>
<protein>
    <recommendedName>
        <fullName evidence="2">Bulb-type lectin domain-containing protein</fullName>
    </recommendedName>
</protein>
<dbReference type="Gene3D" id="2.90.10.10">
    <property type="entry name" value="Bulb-type lectin domain"/>
    <property type="match status" value="2"/>
</dbReference>
<evidence type="ECO:0000256" key="1">
    <source>
        <dbReference type="SAM" id="MobiDB-lite"/>
    </source>
</evidence>
<dbReference type="SUPFAM" id="SSF51110">
    <property type="entry name" value="alpha-D-mannose-specific plant lectins"/>
    <property type="match status" value="1"/>
</dbReference>
<organism evidence="3 4">
    <name type="scientific">Kineosporia succinea</name>
    <dbReference type="NCBI Taxonomy" id="84632"/>
    <lineage>
        <taxon>Bacteria</taxon>
        <taxon>Bacillati</taxon>
        <taxon>Actinomycetota</taxon>
        <taxon>Actinomycetes</taxon>
        <taxon>Kineosporiales</taxon>
        <taxon>Kineosporiaceae</taxon>
        <taxon>Kineosporia</taxon>
    </lineage>
</organism>
<feature type="domain" description="Bulb-type lectin" evidence="2">
    <location>
        <begin position="6"/>
        <end position="124"/>
    </location>
</feature>
<dbReference type="Pfam" id="PF21962">
    <property type="entry name" value="DUF6924"/>
    <property type="match status" value="1"/>
</dbReference>
<dbReference type="InterPro" id="IPR001480">
    <property type="entry name" value="Bulb-type_lectin_dom"/>
</dbReference>
<dbReference type="PROSITE" id="PS50927">
    <property type="entry name" value="BULB_LECTIN"/>
    <property type="match status" value="1"/>
</dbReference>
<evidence type="ECO:0000313" key="3">
    <source>
        <dbReference type="EMBL" id="MDP9830468.1"/>
    </source>
</evidence>
<evidence type="ECO:0000313" key="4">
    <source>
        <dbReference type="Proteomes" id="UP001235712"/>
    </source>
</evidence>